<keyword evidence="1" id="KW-0732">Signal</keyword>
<dbReference type="EMBL" id="CM001746">
    <property type="protein sequence ID" value="KJB39003.1"/>
    <property type="molecule type" value="Genomic_DNA"/>
</dbReference>
<dbReference type="AlphaFoldDB" id="A0A0D2QIG4"/>
<gene>
    <name evidence="2" type="ORF">B456_007G281300</name>
</gene>
<name>A0A0D2QIG4_GOSRA</name>
<dbReference type="Proteomes" id="UP000032304">
    <property type="component" value="Chromosome 7"/>
</dbReference>
<proteinExistence type="predicted"/>
<evidence type="ECO:0000313" key="3">
    <source>
        <dbReference type="Proteomes" id="UP000032304"/>
    </source>
</evidence>
<organism evidence="2 3">
    <name type="scientific">Gossypium raimondii</name>
    <name type="common">Peruvian cotton</name>
    <name type="synonym">Gossypium klotzschianum subsp. raimondii</name>
    <dbReference type="NCBI Taxonomy" id="29730"/>
    <lineage>
        <taxon>Eukaryota</taxon>
        <taxon>Viridiplantae</taxon>
        <taxon>Streptophyta</taxon>
        <taxon>Embryophyta</taxon>
        <taxon>Tracheophyta</taxon>
        <taxon>Spermatophyta</taxon>
        <taxon>Magnoliopsida</taxon>
        <taxon>eudicotyledons</taxon>
        <taxon>Gunneridae</taxon>
        <taxon>Pentapetalae</taxon>
        <taxon>rosids</taxon>
        <taxon>malvids</taxon>
        <taxon>Malvales</taxon>
        <taxon>Malvaceae</taxon>
        <taxon>Malvoideae</taxon>
        <taxon>Gossypium</taxon>
    </lineage>
</organism>
<feature type="signal peptide" evidence="1">
    <location>
        <begin position="1"/>
        <end position="21"/>
    </location>
</feature>
<sequence length="77" mass="8892">MFSHFHFLFVLFLCLSSIAIFSKPDSVNKKVHFSPQLQTDPRENYLHAKSCLQPSGLLRTSKMLMVRQLALLNSRII</sequence>
<evidence type="ECO:0000256" key="1">
    <source>
        <dbReference type="SAM" id="SignalP"/>
    </source>
</evidence>
<keyword evidence="3" id="KW-1185">Reference proteome</keyword>
<reference evidence="2 3" key="1">
    <citation type="journal article" date="2012" name="Nature">
        <title>Repeated polyploidization of Gossypium genomes and the evolution of spinnable cotton fibres.</title>
        <authorList>
            <person name="Paterson A.H."/>
            <person name="Wendel J.F."/>
            <person name="Gundlach H."/>
            <person name="Guo H."/>
            <person name="Jenkins J."/>
            <person name="Jin D."/>
            <person name="Llewellyn D."/>
            <person name="Showmaker K.C."/>
            <person name="Shu S."/>
            <person name="Udall J."/>
            <person name="Yoo M.J."/>
            <person name="Byers R."/>
            <person name="Chen W."/>
            <person name="Doron-Faigenboim A."/>
            <person name="Duke M.V."/>
            <person name="Gong L."/>
            <person name="Grimwood J."/>
            <person name="Grover C."/>
            <person name="Grupp K."/>
            <person name="Hu G."/>
            <person name="Lee T.H."/>
            <person name="Li J."/>
            <person name="Lin L."/>
            <person name="Liu T."/>
            <person name="Marler B.S."/>
            <person name="Page J.T."/>
            <person name="Roberts A.W."/>
            <person name="Romanel E."/>
            <person name="Sanders W.S."/>
            <person name="Szadkowski E."/>
            <person name="Tan X."/>
            <person name="Tang H."/>
            <person name="Xu C."/>
            <person name="Wang J."/>
            <person name="Wang Z."/>
            <person name="Zhang D."/>
            <person name="Zhang L."/>
            <person name="Ashrafi H."/>
            <person name="Bedon F."/>
            <person name="Bowers J.E."/>
            <person name="Brubaker C.L."/>
            <person name="Chee P.W."/>
            <person name="Das S."/>
            <person name="Gingle A.R."/>
            <person name="Haigler C.H."/>
            <person name="Harker D."/>
            <person name="Hoffmann L.V."/>
            <person name="Hovav R."/>
            <person name="Jones D.C."/>
            <person name="Lemke C."/>
            <person name="Mansoor S."/>
            <person name="ur Rahman M."/>
            <person name="Rainville L.N."/>
            <person name="Rambani A."/>
            <person name="Reddy U.K."/>
            <person name="Rong J.K."/>
            <person name="Saranga Y."/>
            <person name="Scheffler B.E."/>
            <person name="Scheffler J.A."/>
            <person name="Stelly D.M."/>
            <person name="Triplett B.A."/>
            <person name="Van Deynze A."/>
            <person name="Vaslin M.F."/>
            <person name="Waghmare V.N."/>
            <person name="Walford S.A."/>
            <person name="Wright R.J."/>
            <person name="Zaki E.A."/>
            <person name="Zhang T."/>
            <person name="Dennis E.S."/>
            <person name="Mayer K.F."/>
            <person name="Peterson D.G."/>
            <person name="Rokhsar D.S."/>
            <person name="Wang X."/>
            <person name="Schmutz J."/>
        </authorList>
    </citation>
    <scope>NUCLEOTIDE SEQUENCE [LARGE SCALE GENOMIC DNA]</scope>
</reference>
<accession>A0A0D2QIG4</accession>
<dbReference type="Gramene" id="KJB39003">
    <property type="protein sequence ID" value="KJB39003"/>
    <property type="gene ID" value="B456_007G281300"/>
</dbReference>
<feature type="chain" id="PRO_5002266206" evidence="1">
    <location>
        <begin position="22"/>
        <end position="77"/>
    </location>
</feature>
<protein>
    <submittedName>
        <fullName evidence="2">Uncharacterized protein</fullName>
    </submittedName>
</protein>
<evidence type="ECO:0000313" key="2">
    <source>
        <dbReference type="EMBL" id="KJB39003.1"/>
    </source>
</evidence>